<name>A0A6J1IQS8_CUCMA</name>
<dbReference type="Gene3D" id="2.60.200.20">
    <property type="match status" value="1"/>
</dbReference>
<dbReference type="SMART" id="SM00240">
    <property type="entry name" value="FHA"/>
    <property type="match status" value="1"/>
</dbReference>
<proteinExistence type="predicted"/>
<feature type="region of interest" description="Disordered" evidence="2">
    <location>
        <begin position="830"/>
        <end position="908"/>
    </location>
</feature>
<feature type="region of interest" description="Disordered" evidence="2">
    <location>
        <begin position="600"/>
        <end position="626"/>
    </location>
</feature>
<dbReference type="PANTHER" id="PTHR47458:SF1">
    <property type="entry name" value="SMAD_FHA DOMAIN-CONTAINING PROTEIN"/>
    <property type="match status" value="1"/>
</dbReference>
<gene>
    <name evidence="5 6 7 8" type="primary">LOC111479660</name>
</gene>
<dbReference type="SUPFAM" id="SSF49879">
    <property type="entry name" value="SMAD/FHA domain"/>
    <property type="match status" value="1"/>
</dbReference>
<feature type="region of interest" description="Disordered" evidence="2">
    <location>
        <begin position="766"/>
        <end position="808"/>
    </location>
</feature>
<feature type="compositionally biased region" description="Polar residues" evidence="2">
    <location>
        <begin position="872"/>
        <end position="882"/>
    </location>
</feature>
<evidence type="ECO:0000256" key="2">
    <source>
        <dbReference type="SAM" id="MobiDB-lite"/>
    </source>
</evidence>
<accession>A0A6J1IQS8</accession>
<feature type="compositionally biased region" description="Low complexity" evidence="2">
    <location>
        <begin position="17"/>
        <end position="30"/>
    </location>
</feature>
<sequence>MDGEDANPEAPKSTALPKHGSGSQSSSSHIHPPHPPHSPPPPPPLNSVDETRSNKPLSPREFVLSVASKIASQPLQNFDSNVWGVLTAISGNARKRQQGINILLTDDEHCLGRVAPDSRYQIDSNSVSAKHCRIYRKSIEDACCPSVFLKDTSTNGTYLNWERLKKNSQEAKICHGDIISLAAAPQHEVAFAFVYREVAAFTSASGGGSAKRKAEDFVSENKRLRGLGIGAPDGPISLDDFRSLQRSNKELRKQLEDQMLMIDSLRNENRASVEHHECEVKKLKESISKSYEDQLTKMQQLIDDEQKELGEVQRISSEQKHVIEDLQERLSATAQSCNEANEIINSQKASLSELKVQIDEERDQRREEREKAAADLKAAVEKAHAVAQDELKRISDAASRREREQQEVINKLQEAEKERCFQVETLRSKLEETRQKLVMSDNKVRQLESQLGEEQLSCTNERKKVEELDRGIKELQKELENEKQGAREEAWAKVSSLELEINAAIRDLDFERRRLKGARERIMLRETQLRAFYSTTEEISALFAKQQEQLKAMQRTLEDEENYENTSFDFDLNVPSQDANGILFGDNIRKDYCNKSDKTSSAMSAQRFEPVQAETSTDEASTEKNDCDFRSQDCQNTQEAEFTSADAGVKGGFGSDIDGVGTAPVLEGDMVGTERILETESPGVDGDRNMDLNKGMILAGETICFDDEGCAGEMDEQAKMVRREAYCHSQTNQICDAVDAVEDTEACGTVRTADLLASEVAGSWASSTAPSVHSENESQKSRGNEGGGDGALHDSNSPGIRSTLFKPVATRRNSEYQTVSEMIRIVAPESKQFFRSREDGREGEQGSTSGSDTDKCSDNDDDAHDNNESKAQKGTVSDSETQGVDAIDPKLDDPMDEDDQETQEDSVG</sequence>
<evidence type="ECO:0000313" key="7">
    <source>
        <dbReference type="RefSeq" id="XP_022980213.1"/>
    </source>
</evidence>
<dbReference type="RefSeq" id="XP_022980211.1">
    <property type="nucleotide sequence ID" value="XM_023124443.1"/>
</dbReference>
<feature type="coiled-coil region" evidence="1">
    <location>
        <begin position="241"/>
        <end position="563"/>
    </location>
</feature>
<reference evidence="5 6" key="1">
    <citation type="submission" date="2025-04" db="UniProtKB">
        <authorList>
            <consortium name="RefSeq"/>
        </authorList>
    </citation>
    <scope>IDENTIFICATION</scope>
    <source>
        <tissue evidence="5 6">Young leaves</tissue>
    </source>
</reference>
<keyword evidence="4" id="KW-1185">Reference proteome</keyword>
<dbReference type="InterPro" id="IPR000253">
    <property type="entry name" value="FHA_dom"/>
</dbReference>
<dbReference type="AlphaFoldDB" id="A0A6J1IQS8"/>
<feature type="compositionally biased region" description="Acidic residues" evidence="2">
    <location>
        <begin position="894"/>
        <end position="908"/>
    </location>
</feature>
<dbReference type="GeneID" id="111479660"/>
<dbReference type="Proteomes" id="UP000504608">
    <property type="component" value="Unplaced"/>
</dbReference>
<evidence type="ECO:0000313" key="4">
    <source>
        <dbReference type="Proteomes" id="UP000504608"/>
    </source>
</evidence>
<dbReference type="RefSeq" id="XP_022980214.1">
    <property type="nucleotide sequence ID" value="XM_023124446.1"/>
</dbReference>
<evidence type="ECO:0000313" key="6">
    <source>
        <dbReference type="RefSeq" id="XP_022980212.1"/>
    </source>
</evidence>
<feature type="domain" description="FHA" evidence="3">
    <location>
        <begin position="109"/>
        <end position="164"/>
    </location>
</feature>
<protein>
    <submittedName>
        <fullName evidence="5 6">Uncharacterized protein LOC111479660 isoform X1</fullName>
    </submittedName>
</protein>
<dbReference type="RefSeq" id="XP_022980213.1">
    <property type="nucleotide sequence ID" value="XM_023124445.1"/>
</dbReference>
<dbReference type="PROSITE" id="PS50006">
    <property type="entry name" value="FHA_DOMAIN"/>
    <property type="match status" value="1"/>
</dbReference>
<organism evidence="4 6">
    <name type="scientific">Cucurbita maxima</name>
    <name type="common">Pumpkin</name>
    <name type="synonym">Winter squash</name>
    <dbReference type="NCBI Taxonomy" id="3661"/>
    <lineage>
        <taxon>Eukaryota</taxon>
        <taxon>Viridiplantae</taxon>
        <taxon>Streptophyta</taxon>
        <taxon>Embryophyta</taxon>
        <taxon>Tracheophyta</taxon>
        <taxon>Spermatophyta</taxon>
        <taxon>Magnoliopsida</taxon>
        <taxon>eudicotyledons</taxon>
        <taxon>Gunneridae</taxon>
        <taxon>Pentapetalae</taxon>
        <taxon>rosids</taxon>
        <taxon>fabids</taxon>
        <taxon>Cucurbitales</taxon>
        <taxon>Cucurbitaceae</taxon>
        <taxon>Cucurbiteae</taxon>
        <taxon>Cucurbita</taxon>
    </lineage>
</organism>
<feature type="compositionally biased region" description="Pro residues" evidence="2">
    <location>
        <begin position="33"/>
        <end position="45"/>
    </location>
</feature>
<evidence type="ECO:0000313" key="8">
    <source>
        <dbReference type="RefSeq" id="XP_022980214.1"/>
    </source>
</evidence>
<feature type="compositionally biased region" description="Basic and acidic residues" evidence="2">
    <location>
        <begin position="774"/>
        <end position="783"/>
    </location>
</feature>
<keyword evidence="1" id="KW-0175">Coiled coil</keyword>
<evidence type="ECO:0000313" key="5">
    <source>
        <dbReference type="RefSeq" id="XP_022980211.1"/>
    </source>
</evidence>
<dbReference type="RefSeq" id="XP_022980212.1">
    <property type="nucleotide sequence ID" value="XM_023124444.1"/>
</dbReference>
<evidence type="ECO:0000256" key="1">
    <source>
        <dbReference type="SAM" id="Coils"/>
    </source>
</evidence>
<feature type="compositionally biased region" description="Basic and acidic residues" evidence="2">
    <location>
        <begin position="852"/>
        <end position="871"/>
    </location>
</feature>
<dbReference type="PANTHER" id="PTHR47458">
    <property type="entry name" value="SMAD/FHA DOMAIN-CONTAINING PROTEIN"/>
    <property type="match status" value="1"/>
</dbReference>
<dbReference type="KEGG" id="cmax:111479660"/>
<dbReference type="InterPro" id="IPR008984">
    <property type="entry name" value="SMAD_FHA_dom_sf"/>
</dbReference>
<dbReference type="Pfam" id="PF00498">
    <property type="entry name" value="FHA"/>
    <property type="match status" value="1"/>
</dbReference>
<evidence type="ECO:0000259" key="3">
    <source>
        <dbReference type="PROSITE" id="PS50006"/>
    </source>
</evidence>
<dbReference type="OrthoDB" id="687730at2759"/>
<feature type="compositionally biased region" description="Basic and acidic residues" evidence="2">
    <location>
        <begin position="835"/>
        <end position="844"/>
    </location>
</feature>
<feature type="region of interest" description="Disordered" evidence="2">
    <location>
        <begin position="1"/>
        <end position="56"/>
    </location>
</feature>